<proteinExistence type="predicted"/>
<evidence type="ECO:0000259" key="1">
    <source>
        <dbReference type="Pfam" id="PF12728"/>
    </source>
</evidence>
<dbReference type="GO" id="GO:0003677">
    <property type="term" value="F:DNA binding"/>
    <property type="evidence" value="ECO:0007669"/>
    <property type="project" value="UniProtKB-KW"/>
</dbReference>
<name>A0A432V0D9_9HYPH</name>
<dbReference type="InterPro" id="IPR009061">
    <property type="entry name" value="DNA-bd_dom_put_sf"/>
</dbReference>
<feature type="domain" description="Helix-turn-helix" evidence="1">
    <location>
        <begin position="19"/>
        <end position="66"/>
    </location>
</feature>
<keyword evidence="3" id="KW-1185">Reference proteome</keyword>
<accession>A0A432V0D9</accession>
<sequence>MEHIQNAAEPASPLPKLAFSIPEFCAMFGVGRSTVYDLMKAGELRSAKIKGKTIFTKKEVDRFAAKLEGEDAA</sequence>
<dbReference type="InterPro" id="IPR041657">
    <property type="entry name" value="HTH_17"/>
</dbReference>
<dbReference type="Pfam" id="PF12728">
    <property type="entry name" value="HTH_17"/>
    <property type="match status" value="1"/>
</dbReference>
<evidence type="ECO:0000313" key="3">
    <source>
        <dbReference type="Proteomes" id="UP000281647"/>
    </source>
</evidence>
<dbReference type="SUPFAM" id="SSF46955">
    <property type="entry name" value="Putative DNA-binding domain"/>
    <property type="match status" value="1"/>
</dbReference>
<keyword evidence="2" id="KW-0238">DNA-binding</keyword>
<evidence type="ECO:0000313" key="2">
    <source>
        <dbReference type="EMBL" id="RUM95512.1"/>
    </source>
</evidence>
<dbReference type="OrthoDB" id="8455293at2"/>
<organism evidence="2 3">
    <name type="scientific">Borborobacter arsenicus</name>
    <dbReference type="NCBI Taxonomy" id="1851146"/>
    <lineage>
        <taxon>Bacteria</taxon>
        <taxon>Pseudomonadati</taxon>
        <taxon>Pseudomonadota</taxon>
        <taxon>Alphaproteobacteria</taxon>
        <taxon>Hyphomicrobiales</taxon>
        <taxon>Phyllobacteriaceae</taxon>
        <taxon>Borborobacter</taxon>
    </lineage>
</organism>
<dbReference type="EMBL" id="RKST01000038">
    <property type="protein sequence ID" value="RUM95512.1"/>
    <property type="molecule type" value="Genomic_DNA"/>
</dbReference>
<dbReference type="InterPro" id="IPR010093">
    <property type="entry name" value="SinI_DNA-bd"/>
</dbReference>
<dbReference type="NCBIfam" id="TIGR01764">
    <property type="entry name" value="excise"/>
    <property type="match status" value="1"/>
</dbReference>
<protein>
    <submittedName>
        <fullName evidence="2">DNA-binding protein</fullName>
    </submittedName>
</protein>
<dbReference type="Proteomes" id="UP000281647">
    <property type="component" value="Unassembled WGS sequence"/>
</dbReference>
<comment type="caution">
    <text evidence="2">The sequence shown here is derived from an EMBL/GenBank/DDBJ whole genome shotgun (WGS) entry which is preliminary data.</text>
</comment>
<reference evidence="2 3" key="1">
    <citation type="submission" date="2018-11" db="EMBL/GenBank/DDBJ databases">
        <title>Pseudaminobacter arsenicus sp. nov., an arsenic-resistant bacterium isolated from arsenic-rich aquifers.</title>
        <authorList>
            <person name="Mu Y."/>
        </authorList>
    </citation>
    <scope>NUCLEOTIDE SEQUENCE [LARGE SCALE GENOMIC DNA]</scope>
    <source>
        <strain evidence="2 3">CB3</strain>
    </source>
</reference>
<dbReference type="RefSeq" id="WP_128628611.1">
    <property type="nucleotide sequence ID" value="NZ_RKST01000038.1"/>
</dbReference>
<dbReference type="AlphaFoldDB" id="A0A432V0D9"/>
<gene>
    <name evidence="2" type="ORF">EET67_22665</name>
</gene>